<accession>A0A381R0L4</accession>
<gene>
    <name evidence="2" type="ORF">METZ01_LOCUS38109</name>
</gene>
<dbReference type="PANTHER" id="PTHR12126">
    <property type="entry name" value="NADH-UBIQUINONE OXIDOREDUCTASE 39 KDA SUBUNIT-RELATED"/>
    <property type="match status" value="1"/>
</dbReference>
<dbReference type="SUPFAM" id="SSF51735">
    <property type="entry name" value="NAD(P)-binding Rossmann-fold domains"/>
    <property type="match status" value="1"/>
</dbReference>
<dbReference type="GO" id="GO:0044877">
    <property type="term" value="F:protein-containing complex binding"/>
    <property type="evidence" value="ECO:0007669"/>
    <property type="project" value="TreeGrafter"/>
</dbReference>
<evidence type="ECO:0000313" key="2">
    <source>
        <dbReference type="EMBL" id="SUZ85255.1"/>
    </source>
</evidence>
<dbReference type="CDD" id="cd05271">
    <property type="entry name" value="NDUFA9_like_SDR_a"/>
    <property type="match status" value="1"/>
</dbReference>
<name>A0A381R0L4_9ZZZZ</name>
<protein>
    <recommendedName>
        <fullName evidence="1">NAD(P)-binding domain-containing protein</fullName>
    </recommendedName>
</protein>
<evidence type="ECO:0000259" key="1">
    <source>
        <dbReference type="Pfam" id="PF13460"/>
    </source>
</evidence>
<dbReference type="EMBL" id="UINC01001627">
    <property type="protein sequence ID" value="SUZ85255.1"/>
    <property type="molecule type" value="Genomic_DNA"/>
</dbReference>
<organism evidence="2">
    <name type="scientific">marine metagenome</name>
    <dbReference type="NCBI Taxonomy" id="408172"/>
    <lineage>
        <taxon>unclassified sequences</taxon>
        <taxon>metagenomes</taxon>
        <taxon>ecological metagenomes</taxon>
    </lineage>
</organism>
<proteinExistence type="predicted"/>
<feature type="non-terminal residue" evidence="2">
    <location>
        <position position="1"/>
    </location>
</feature>
<feature type="domain" description="NAD(P)-binding" evidence="1">
    <location>
        <begin position="13"/>
        <end position="155"/>
    </location>
</feature>
<dbReference type="PANTHER" id="PTHR12126:SF11">
    <property type="entry name" value="NADH DEHYDROGENASE [UBIQUINONE] 1 ALPHA SUBCOMPLEX SUBUNIT 9, MITOCHONDRIAL"/>
    <property type="match status" value="1"/>
</dbReference>
<dbReference type="InterPro" id="IPR036291">
    <property type="entry name" value="NAD(P)-bd_dom_sf"/>
</dbReference>
<dbReference type="Pfam" id="PF13460">
    <property type="entry name" value="NAD_binding_10"/>
    <property type="match status" value="1"/>
</dbReference>
<dbReference type="InterPro" id="IPR016040">
    <property type="entry name" value="NAD(P)-bd_dom"/>
</dbReference>
<dbReference type="InterPro" id="IPR051207">
    <property type="entry name" value="ComplexI_NDUFA9_subunit"/>
</dbReference>
<dbReference type="AlphaFoldDB" id="A0A381R0L4"/>
<reference evidence="2" key="1">
    <citation type="submission" date="2018-05" db="EMBL/GenBank/DDBJ databases">
        <authorList>
            <person name="Lanie J.A."/>
            <person name="Ng W.-L."/>
            <person name="Kazmierczak K.M."/>
            <person name="Andrzejewski T.M."/>
            <person name="Davidsen T.M."/>
            <person name="Wayne K.J."/>
            <person name="Tettelin H."/>
            <person name="Glass J.I."/>
            <person name="Rusch D."/>
            <person name="Podicherti R."/>
            <person name="Tsui H.-C.T."/>
            <person name="Winkler M.E."/>
        </authorList>
    </citation>
    <scope>NUCLEOTIDE SEQUENCE</scope>
</reference>
<dbReference type="Gene3D" id="3.40.50.720">
    <property type="entry name" value="NAD(P)-binding Rossmann-like Domain"/>
    <property type="match status" value="1"/>
</dbReference>
<sequence>VGGAIDLVVLVTGGTGFLGRRVVKVLLERGNSVRCLVHSPGSERIFSHREVEVQYGNIQDPASLSAAFYDVEAVVHLVGVIRPGRRASFEDVHKQGTANVLAAAKQAGARHFLHVSAIGAANDRSYPYLYTKWQGEQEVIDSGIPYTIYRPSVLFGEGDEFINVLAGLVRVFPLVPVIGSGKNRYHPLAADDLAKCIGITLGREDLKGQILDLGGTERISYNDVVSRVARAMGKRRLRFHLPTWLMYFAARVTQGIMLRPPITTDQIRMLGIRSVAEMGEVERVFGFTPQPMEGNIGYVNSVGVADGIQMLLGAMPRHLRDH</sequence>